<organism evidence="3 4">
    <name type="scientific">Bionectria ochroleuca</name>
    <name type="common">Gliocladium roseum</name>
    <dbReference type="NCBI Taxonomy" id="29856"/>
    <lineage>
        <taxon>Eukaryota</taxon>
        <taxon>Fungi</taxon>
        <taxon>Dikarya</taxon>
        <taxon>Ascomycota</taxon>
        <taxon>Pezizomycotina</taxon>
        <taxon>Sordariomycetes</taxon>
        <taxon>Hypocreomycetidae</taxon>
        <taxon>Hypocreales</taxon>
        <taxon>Bionectriaceae</taxon>
        <taxon>Clonostachys</taxon>
    </lineage>
</organism>
<gene>
    <name evidence="3" type="ORF">CLO192961_LOCUS466277</name>
</gene>
<evidence type="ECO:0000256" key="1">
    <source>
        <dbReference type="ARBA" id="ARBA00006484"/>
    </source>
</evidence>
<dbReference type="SUPFAM" id="SSF51735">
    <property type="entry name" value="NAD(P)-binding Rossmann-fold domains"/>
    <property type="match status" value="1"/>
</dbReference>
<reference evidence="3 4" key="1">
    <citation type="submission" date="2019-06" db="EMBL/GenBank/DDBJ databases">
        <authorList>
            <person name="Broberg M."/>
        </authorList>
    </citation>
    <scope>NUCLEOTIDE SEQUENCE [LARGE SCALE GENOMIC DNA]</scope>
</reference>
<dbReference type="CDD" id="cd05233">
    <property type="entry name" value="SDR_c"/>
    <property type="match status" value="1"/>
</dbReference>
<dbReference type="Pfam" id="PF13561">
    <property type="entry name" value="adh_short_C2"/>
    <property type="match status" value="1"/>
</dbReference>
<dbReference type="PRINTS" id="PR00080">
    <property type="entry name" value="SDRFAMILY"/>
</dbReference>
<proteinExistence type="inferred from homology"/>
<comment type="caution">
    <text evidence="3">The sequence shown here is derived from an EMBL/GenBank/DDBJ whole genome shotgun (WGS) entry which is preliminary data.</text>
</comment>
<name>A0ABY6V3Z2_BIOOC</name>
<sequence>MKGVALVTGAASGIGEECAKSFVEEGCVGVIFADIDLDRAEEAAESALASVNSTSARSRVLALKVDVSDPTSVDSMVSKAVGAFGRIDYCVHSAGVGAQQPSSILNMSSAEFEDSQSINITGTFNVIKAVGRQMVTQTPLAETTRRGAKMSRGSIVALASCHSFAAARNLSQYITSKHAVLGLTRSAALDLASHGIRVNAVCPGWVDTPMVSKAASGIPEIRNYIEKLVPFGRMAETQEVSEVVLFLSSSRASFVTGAAWVVDGGLTRRVFTSTTQQFYSLHHYFG</sequence>
<dbReference type="Gene3D" id="3.40.50.720">
    <property type="entry name" value="NAD(P)-binding Rossmann-like Domain"/>
    <property type="match status" value="1"/>
</dbReference>
<dbReference type="InterPro" id="IPR002347">
    <property type="entry name" value="SDR_fam"/>
</dbReference>
<dbReference type="PRINTS" id="PR00081">
    <property type="entry name" value="GDHRDH"/>
</dbReference>
<comment type="similarity">
    <text evidence="1">Belongs to the short-chain dehydrogenases/reductases (SDR) family.</text>
</comment>
<keyword evidence="4" id="KW-1185">Reference proteome</keyword>
<dbReference type="EMBL" id="CABFNS010000937">
    <property type="protein sequence ID" value="VUC37207.1"/>
    <property type="molecule type" value="Genomic_DNA"/>
</dbReference>
<evidence type="ECO:0000313" key="3">
    <source>
        <dbReference type="EMBL" id="VUC37207.1"/>
    </source>
</evidence>
<dbReference type="InterPro" id="IPR036291">
    <property type="entry name" value="NAD(P)-bd_dom_sf"/>
</dbReference>
<protein>
    <submittedName>
        <fullName evidence="3">Uncharacterized protein</fullName>
    </submittedName>
</protein>
<evidence type="ECO:0000256" key="2">
    <source>
        <dbReference type="ARBA" id="ARBA00023002"/>
    </source>
</evidence>
<dbReference type="PANTHER" id="PTHR24321:SF12">
    <property type="entry name" value="SHORT-CHAIN DEHYDROGENASE_REDUCTASE FAMILY, PUTATIVE (AFU_ORTHOLOGUE AFUA_5G14340)-RELATED"/>
    <property type="match status" value="1"/>
</dbReference>
<dbReference type="Proteomes" id="UP000766486">
    <property type="component" value="Unassembled WGS sequence"/>
</dbReference>
<dbReference type="PANTHER" id="PTHR24321">
    <property type="entry name" value="DEHYDROGENASES, SHORT CHAIN"/>
    <property type="match status" value="1"/>
</dbReference>
<accession>A0ABY6V3Z2</accession>
<evidence type="ECO:0000313" key="4">
    <source>
        <dbReference type="Proteomes" id="UP000766486"/>
    </source>
</evidence>
<keyword evidence="2" id="KW-0560">Oxidoreductase</keyword>